<protein>
    <submittedName>
        <fullName evidence="4">Putative glycosyltransferase</fullName>
    </submittedName>
</protein>
<dbReference type="PANTHER" id="PTHR43685">
    <property type="entry name" value="GLYCOSYLTRANSFERASE"/>
    <property type="match status" value="1"/>
</dbReference>
<feature type="domain" description="Galactosyltransferase C-terminal" evidence="3">
    <location>
        <begin position="170"/>
        <end position="222"/>
    </location>
</feature>
<proteinExistence type="predicted"/>
<evidence type="ECO:0000256" key="1">
    <source>
        <dbReference type="ARBA" id="ARBA00022679"/>
    </source>
</evidence>
<dbReference type="EMBL" id="BBWV01000001">
    <property type="protein sequence ID" value="GAO41699.1"/>
    <property type="molecule type" value="Genomic_DNA"/>
</dbReference>
<accession>A0A0E9MVT5</accession>
<evidence type="ECO:0000313" key="5">
    <source>
        <dbReference type="Proteomes" id="UP000033121"/>
    </source>
</evidence>
<sequence>MKSSLIISTYNRPDALEVSLLSAIDQTVLPDEIIVADDGSTAETAATVAAFAKQSKVPVKHIWQEDTGFRLSRIRNLAIAAASGDYIIQIDGDIVLHPRFIEDHLKFARPRTFVRASRIYLNDELTDTVIRTKKTRINIFNKGVTNTLSAIRFPLIWPLFETSYKNKGDERWEIHGCNMAFWKEDIVSVNGYNEAFSGWGMEDKELVVRLINAGFEKRFLKAGGVAFHLIHPVNAKERLQENERLLKEAIDARTAWCENGVSQHFESPESETTQQDYQH</sequence>
<evidence type="ECO:0000259" key="3">
    <source>
        <dbReference type="Pfam" id="PF02709"/>
    </source>
</evidence>
<dbReference type="PANTHER" id="PTHR43685:SF3">
    <property type="entry name" value="SLR2126 PROTEIN"/>
    <property type="match status" value="1"/>
</dbReference>
<dbReference type="InterPro" id="IPR027791">
    <property type="entry name" value="Galactosyl_T_C"/>
</dbReference>
<dbReference type="Proteomes" id="UP000033121">
    <property type="component" value="Unassembled WGS sequence"/>
</dbReference>
<keyword evidence="1 4" id="KW-0808">Transferase</keyword>
<dbReference type="Pfam" id="PF00535">
    <property type="entry name" value="Glycos_transf_2"/>
    <property type="match status" value="1"/>
</dbReference>
<dbReference type="InterPro" id="IPR029044">
    <property type="entry name" value="Nucleotide-diphossugar_trans"/>
</dbReference>
<comment type="caution">
    <text evidence="4">The sequence shown here is derived from an EMBL/GenBank/DDBJ whole genome shotgun (WGS) entry which is preliminary data.</text>
</comment>
<reference evidence="4 5" key="1">
    <citation type="submission" date="2015-04" db="EMBL/GenBank/DDBJ databases">
        <title>Whole genome shotgun sequence of Flavihumibacter petaseus NBRC 106054.</title>
        <authorList>
            <person name="Miyazawa S."/>
            <person name="Hosoyama A."/>
            <person name="Hashimoto M."/>
            <person name="Noguchi M."/>
            <person name="Tsuchikane K."/>
            <person name="Ohji S."/>
            <person name="Yamazoe A."/>
            <person name="Ichikawa N."/>
            <person name="Kimura A."/>
            <person name="Fujita N."/>
        </authorList>
    </citation>
    <scope>NUCLEOTIDE SEQUENCE [LARGE SCALE GENOMIC DNA]</scope>
    <source>
        <strain evidence="4 5">NBRC 106054</strain>
    </source>
</reference>
<dbReference type="GO" id="GO:0016740">
    <property type="term" value="F:transferase activity"/>
    <property type="evidence" value="ECO:0007669"/>
    <property type="project" value="UniProtKB-KW"/>
</dbReference>
<dbReference type="Gene3D" id="3.90.550.10">
    <property type="entry name" value="Spore Coat Polysaccharide Biosynthesis Protein SpsA, Chain A"/>
    <property type="match status" value="1"/>
</dbReference>
<dbReference type="Pfam" id="PF02709">
    <property type="entry name" value="Glyco_transf_7C"/>
    <property type="match status" value="1"/>
</dbReference>
<dbReference type="SUPFAM" id="SSF53448">
    <property type="entry name" value="Nucleotide-diphospho-sugar transferases"/>
    <property type="match status" value="1"/>
</dbReference>
<dbReference type="RefSeq" id="WP_046367516.1">
    <property type="nucleotide sequence ID" value="NZ_BBWV01000001.1"/>
</dbReference>
<dbReference type="OrthoDB" id="9801954at2"/>
<dbReference type="STRING" id="1220578.FPE01S_01_07130"/>
<keyword evidence="5" id="KW-1185">Reference proteome</keyword>
<dbReference type="InterPro" id="IPR001173">
    <property type="entry name" value="Glyco_trans_2-like"/>
</dbReference>
<evidence type="ECO:0000259" key="2">
    <source>
        <dbReference type="Pfam" id="PF00535"/>
    </source>
</evidence>
<name>A0A0E9MVT5_9BACT</name>
<dbReference type="CDD" id="cd06420">
    <property type="entry name" value="GT2_Chondriotin_Pol_N"/>
    <property type="match status" value="1"/>
</dbReference>
<organism evidence="4 5">
    <name type="scientific">Flavihumibacter petaseus NBRC 106054</name>
    <dbReference type="NCBI Taxonomy" id="1220578"/>
    <lineage>
        <taxon>Bacteria</taxon>
        <taxon>Pseudomonadati</taxon>
        <taxon>Bacteroidota</taxon>
        <taxon>Chitinophagia</taxon>
        <taxon>Chitinophagales</taxon>
        <taxon>Chitinophagaceae</taxon>
        <taxon>Flavihumibacter</taxon>
    </lineage>
</organism>
<dbReference type="AlphaFoldDB" id="A0A0E9MVT5"/>
<evidence type="ECO:0000313" key="4">
    <source>
        <dbReference type="EMBL" id="GAO41699.1"/>
    </source>
</evidence>
<gene>
    <name evidence="4" type="ORF">FPE01S_01_07130</name>
</gene>
<dbReference type="InterPro" id="IPR050834">
    <property type="entry name" value="Glycosyltransf_2"/>
</dbReference>
<feature type="domain" description="Glycosyltransferase 2-like" evidence="2">
    <location>
        <begin position="4"/>
        <end position="133"/>
    </location>
</feature>